<evidence type="ECO:0000313" key="1">
    <source>
        <dbReference type="EMBL" id="VUX56353.1"/>
    </source>
</evidence>
<protein>
    <submittedName>
        <fullName evidence="1">Uncharacterized protein</fullName>
    </submittedName>
</protein>
<reference evidence="1" key="1">
    <citation type="submission" date="2019-07" db="EMBL/GenBank/DDBJ databases">
        <authorList>
            <person name="Weber M."/>
            <person name="Kostadinov I."/>
            <person name="Kostadinov D I."/>
        </authorList>
    </citation>
    <scope>NUCLEOTIDE SEQUENCE</scope>
    <source>
        <strain evidence="1">Gfbio:sag-sample-m06:053724c1-46a9-4a36-b237-ea2bf867836b</strain>
    </source>
</reference>
<sequence length="49" mass="5654">MTKENLSSIVWLWDLTRDFDCAESWDRGNVLEISMRGIDNVHELAAMNA</sequence>
<dbReference type="EMBL" id="LR633967">
    <property type="protein sequence ID" value="VUX56353.1"/>
    <property type="molecule type" value="Genomic_DNA"/>
</dbReference>
<name>A0A7D9H4L8_9GAMM</name>
<proteinExistence type="predicted"/>
<gene>
    <name evidence="1" type="ORF">JTBM06_V1_670004</name>
</gene>
<accession>A0A7D9H4L8</accession>
<dbReference type="AlphaFoldDB" id="A0A7D9H4L8"/>
<organism evidence="1">
    <name type="scientific">uncultured Woeseiaceae bacterium</name>
    <dbReference type="NCBI Taxonomy" id="1983305"/>
    <lineage>
        <taxon>Bacteria</taxon>
        <taxon>Pseudomonadati</taxon>
        <taxon>Pseudomonadota</taxon>
        <taxon>Gammaproteobacteria</taxon>
        <taxon>Woeseiales</taxon>
        <taxon>Woeseiaceae</taxon>
        <taxon>environmental samples</taxon>
    </lineage>
</organism>